<dbReference type="InterPro" id="IPR004095">
    <property type="entry name" value="TGS"/>
</dbReference>
<dbReference type="GO" id="GO:0005886">
    <property type="term" value="C:plasma membrane"/>
    <property type="evidence" value="ECO:0007669"/>
    <property type="project" value="TreeGrafter"/>
</dbReference>
<dbReference type="CDD" id="cd01668">
    <property type="entry name" value="TGS_RSH"/>
    <property type="match status" value="1"/>
</dbReference>
<sequence>MEISFEDLLILAKTKRADINEARLREVYLFAEKNHAGQIRQTGEGYIIHPLSTAHILASWGLDQASLEAALLHDLPEMAGITTEELQKNFGEEVVRLIEGVNRVGKVKLRGSQNLQFLENLRRMFVAMAQDIRVVLIRLADRLHNISTLDAVPLSKQKRIAIETMEVYAPLAERLGMGRLKGDLEDLAFPYIYPDEYTWLQEIAKPHFKYSEKNVSGIMNKLRQQLVKHGIAARVEGRPKRKYSLYKKLLRPEINRDISKIYDLMAVRVITEDTASCYSALGIIHQYWKPVPNAGISDFIAQPKPNGYQSIHTKIFDNMGNIVEIQIRSEEMHLTAELGAAAHFAYSDAKSHGASDEKLTAGTAFKISEKMSWVKQLAGWQNQVSTAGDNLEDYKLDALSQHIYVFSPNGDVYDLPENSTPIDYAFGVHSDLGHYIQTVKINGRIASLDQPLKSGDIIEVQKSKIMKKPNKNWLRFVKTHKAKEEIRKAVQDQPS</sequence>
<dbReference type="InterPro" id="IPR012675">
    <property type="entry name" value="Beta-grasp_dom_sf"/>
</dbReference>
<reference evidence="5 6" key="1">
    <citation type="journal article" date="2015" name="Nature">
        <title>rRNA introns, odd ribosomes, and small enigmatic genomes across a large radiation of phyla.</title>
        <authorList>
            <person name="Brown C.T."/>
            <person name="Hug L.A."/>
            <person name="Thomas B.C."/>
            <person name="Sharon I."/>
            <person name="Castelle C.J."/>
            <person name="Singh A."/>
            <person name="Wilkins M.J."/>
            <person name="Williams K.H."/>
            <person name="Banfield J.F."/>
        </authorList>
    </citation>
    <scope>NUCLEOTIDE SEQUENCE [LARGE SCALE GENOMIC DNA]</scope>
</reference>
<proteinExistence type="inferred from homology"/>
<dbReference type="InterPro" id="IPR003607">
    <property type="entry name" value="HD/PDEase_dom"/>
</dbReference>
<dbReference type="PROSITE" id="PS50889">
    <property type="entry name" value="S4"/>
    <property type="match status" value="1"/>
</dbReference>
<protein>
    <submittedName>
        <fullName evidence="5">(P)ppGpp synthetase I, SpoT/RelA</fullName>
    </submittedName>
</protein>
<dbReference type="InterPro" id="IPR043519">
    <property type="entry name" value="NT_sf"/>
</dbReference>
<dbReference type="FunFam" id="1.10.3210.10:FF:000001">
    <property type="entry name" value="GTP pyrophosphokinase RelA"/>
    <property type="match status" value="1"/>
</dbReference>
<dbReference type="InterPro" id="IPR033655">
    <property type="entry name" value="TGS_RelA/SpoT"/>
</dbReference>
<comment type="pathway">
    <text evidence="1">Purine metabolism.</text>
</comment>
<comment type="caution">
    <text evidence="5">The sequence shown here is derived from an EMBL/GenBank/DDBJ whole genome shotgun (WGS) entry which is preliminary data.</text>
</comment>
<gene>
    <name evidence="5" type="ORF">UV06_C0001G0036</name>
</gene>
<dbReference type="InterPro" id="IPR006674">
    <property type="entry name" value="HD_domain"/>
</dbReference>
<evidence type="ECO:0000313" key="6">
    <source>
        <dbReference type="Proteomes" id="UP000033854"/>
    </source>
</evidence>
<comment type="similarity">
    <text evidence="3">Belongs to the relA/spoT family.</text>
</comment>
<evidence type="ECO:0000313" key="5">
    <source>
        <dbReference type="EMBL" id="KKS43302.1"/>
    </source>
</evidence>
<dbReference type="SUPFAM" id="SSF109604">
    <property type="entry name" value="HD-domain/PDEase-like"/>
    <property type="match status" value="1"/>
</dbReference>
<dbReference type="PANTHER" id="PTHR21262:SF31">
    <property type="entry name" value="GTP PYROPHOSPHOKINASE"/>
    <property type="match status" value="1"/>
</dbReference>
<dbReference type="Pfam" id="PF04607">
    <property type="entry name" value="RelA_SpoT"/>
    <property type="match status" value="1"/>
</dbReference>
<evidence type="ECO:0000256" key="3">
    <source>
        <dbReference type="RuleBase" id="RU003847"/>
    </source>
</evidence>
<dbReference type="Pfam" id="PF02824">
    <property type="entry name" value="TGS"/>
    <property type="match status" value="1"/>
</dbReference>
<dbReference type="InterPro" id="IPR007685">
    <property type="entry name" value="RelA_SpoT"/>
</dbReference>
<name>A0A0G0Z3I5_9BACT</name>
<dbReference type="AlphaFoldDB" id="A0A0G0Z3I5"/>
<dbReference type="SUPFAM" id="SSF81271">
    <property type="entry name" value="TGS-like"/>
    <property type="match status" value="1"/>
</dbReference>
<dbReference type="GO" id="GO:0015969">
    <property type="term" value="P:guanosine tetraphosphate metabolic process"/>
    <property type="evidence" value="ECO:0007669"/>
    <property type="project" value="InterPro"/>
</dbReference>
<dbReference type="NCBIfam" id="TIGR00691">
    <property type="entry name" value="spoT_relA"/>
    <property type="match status" value="1"/>
</dbReference>
<dbReference type="Pfam" id="PF13328">
    <property type="entry name" value="HD_4"/>
    <property type="match status" value="1"/>
</dbReference>
<dbReference type="GO" id="GO:0003723">
    <property type="term" value="F:RNA binding"/>
    <property type="evidence" value="ECO:0007669"/>
    <property type="project" value="UniProtKB-KW"/>
</dbReference>
<evidence type="ECO:0000259" key="4">
    <source>
        <dbReference type="PROSITE" id="PS51831"/>
    </source>
</evidence>
<evidence type="ECO:0000256" key="2">
    <source>
        <dbReference type="PROSITE-ProRule" id="PRU00182"/>
    </source>
</evidence>
<dbReference type="FunFam" id="3.10.20.30:FF:000002">
    <property type="entry name" value="GTP pyrophosphokinase (RelA/SpoT)"/>
    <property type="match status" value="1"/>
</dbReference>
<dbReference type="SMART" id="SM00471">
    <property type="entry name" value="HDc"/>
    <property type="match status" value="1"/>
</dbReference>
<feature type="domain" description="HD" evidence="4">
    <location>
        <begin position="46"/>
        <end position="146"/>
    </location>
</feature>
<dbReference type="SUPFAM" id="SSF81301">
    <property type="entry name" value="Nucleotidyltransferase"/>
    <property type="match status" value="1"/>
</dbReference>
<dbReference type="CDD" id="cd05399">
    <property type="entry name" value="NT_Rel-Spo_like"/>
    <property type="match status" value="1"/>
</dbReference>
<comment type="function">
    <text evidence="3">In eubacteria ppGpp (guanosine 3'-diphosphate 5'-diphosphate) is a mediator of the stringent response that coordinates a variety of cellular activities in response to changes in nutritional abundance.</text>
</comment>
<dbReference type="Proteomes" id="UP000033854">
    <property type="component" value="Unassembled WGS sequence"/>
</dbReference>
<dbReference type="PATRIC" id="fig|1618378.3.peg.36"/>
<dbReference type="PROSITE" id="PS51831">
    <property type="entry name" value="HD"/>
    <property type="match status" value="1"/>
</dbReference>
<dbReference type="SMART" id="SM00954">
    <property type="entry name" value="RelA_SpoT"/>
    <property type="match status" value="1"/>
</dbReference>
<dbReference type="EMBL" id="LCDA01000001">
    <property type="protein sequence ID" value="KKS43302.1"/>
    <property type="molecule type" value="Genomic_DNA"/>
</dbReference>
<dbReference type="InterPro" id="IPR004811">
    <property type="entry name" value="RelA/Spo_fam"/>
</dbReference>
<dbReference type="InterPro" id="IPR012676">
    <property type="entry name" value="TGS-like"/>
</dbReference>
<dbReference type="Gene3D" id="1.10.3210.10">
    <property type="entry name" value="Hypothetical protein af1432"/>
    <property type="match status" value="1"/>
</dbReference>
<organism evidence="5 6">
    <name type="scientific">Candidatus Collierbacteria bacterium GW2011_GWA2_42_17</name>
    <dbReference type="NCBI Taxonomy" id="1618378"/>
    <lineage>
        <taxon>Bacteria</taxon>
        <taxon>Candidatus Collieribacteriota</taxon>
    </lineage>
</organism>
<keyword evidence="2" id="KW-0694">RNA-binding</keyword>
<accession>A0A0G0Z3I5</accession>
<evidence type="ECO:0000256" key="1">
    <source>
        <dbReference type="ARBA" id="ARBA00025704"/>
    </source>
</evidence>
<dbReference type="Gene3D" id="3.10.20.30">
    <property type="match status" value="1"/>
</dbReference>
<dbReference type="Gene3D" id="3.30.460.10">
    <property type="entry name" value="Beta Polymerase, domain 2"/>
    <property type="match status" value="1"/>
</dbReference>
<dbReference type="PANTHER" id="PTHR21262">
    <property type="entry name" value="GUANOSINE-3',5'-BIS DIPHOSPHATE 3'-PYROPHOSPHOHYDROLASE"/>
    <property type="match status" value="1"/>
</dbReference>